<accession>A0A224AKI1</accession>
<dbReference type="PANTHER" id="PTHR10746">
    <property type="entry name" value="50S RIBOSOMAL PROTEIN L4"/>
    <property type="match status" value="1"/>
</dbReference>
<comment type="function">
    <text evidence="5">One of the primary rRNA binding proteins, this protein initially binds near the 5'-end of the 23S rRNA. It is important during the early stages of 50S assembly. It makes multiple contacts with different domains of the 23S rRNA in the assembled 50S subunit and ribosome.</text>
</comment>
<name>A0A224AKI1_9FLAO</name>
<dbReference type="OrthoDB" id="9803201at2"/>
<dbReference type="InterPro" id="IPR023574">
    <property type="entry name" value="Ribosomal_uL4_dom_sf"/>
</dbReference>
<dbReference type="SUPFAM" id="SSF52166">
    <property type="entry name" value="Ribosomal protein L4"/>
    <property type="match status" value="1"/>
</dbReference>
<keyword evidence="5" id="KW-0699">rRNA-binding</keyword>
<dbReference type="InterPro" id="IPR013005">
    <property type="entry name" value="Ribosomal_uL4-like"/>
</dbReference>
<comment type="subunit">
    <text evidence="5">Part of the 50S ribosomal subunit.</text>
</comment>
<evidence type="ECO:0000256" key="6">
    <source>
        <dbReference type="SAM" id="MobiDB-lite"/>
    </source>
</evidence>
<dbReference type="GO" id="GO:1990904">
    <property type="term" value="C:ribonucleoprotein complex"/>
    <property type="evidence" value="ECO:0007669"/>
    <property type="project" value="UniProtKB-KW"/>
</dbReference>
<sequence>MKLKILDIKGNYTDKKIEFHETTFFKKSYNHSLYLEIKRFLLAQRQGTHKSKGRGELSGSTKKLHRQKGTGGSRKGDIKNPIFRGGGRVFGPKPRKYIIKLNKRTKNIVRKFLIEQKLINNRILIIENLKLDNPKTKFILKILESLQLTNKKSLMIIGEINKNLYLSSRNLKNFKLLSVNELDCFSLINYPYIIFFENSIEKIYQFLSIH</sequence>
<dbReference type="RefSeq" id="WP_119305573.1">
    <property type="nucleotide sequence ID" value="NZ_AP014608.1"/>
</dbReference>
<dbReference type="NCBIfam" id="TIGR03953">
    <property type="entry name" value="rplD_bact"/>
    <property type="match status" value="1"/>
</dbReference>
<comment type="similarity">
    <text evidence="1 5">Belongs to the universal ribosomal protein uL4 family.</text>
</comment>
<keyword evidence="2 5" id="KW-0689">Ribosomal protein</keyword>
<comment type="function">
    <text evidence="5">Forms part of the polypeptide exit tunnel.</text>
</comment>
<dbReference type="PANTHER" id="PTHR10746:SF6">
    <property type="entry name" value="LARGE RIBOSOMAL SUBUNIT PROTEIN UL4M"/>
    <property type="match status" value="1"/>
</dbReference>
<proteinExistence type="inferred from homology"/>
<dbReference type="GO" id="GO:0019843">
    <property type="term" value="F:rRNA binding"/>
    <property type="evidence" value="ECO:0007669"/>
    <property type="project" value="UniProtKB-UniRule"/>
</dbReference>
<dbReference type="AlphaFoldDB" id="A0A224AKI1"/>
<feature type="region of interest" description="Disordered" evidence="6">
    <location>
        <begin position="48"/>
        <end position="77"/>
    </location>
</feature>
<dbReference type="EMBL" id="AP014608">
    <property type="protein sequence ID" value="BBA17319.1"/>
    <property type="molecule type" value="Genomic_DNA"/>
</dbReference>
<dbReference type="HAMAP" id="MF_01328_B">
    <property type="entry name" value="Ribosomal_uL4_B"/>
    <property type="match status" value="1"/>
</dbReference>
<evidence type="ECO:0000256" key="3">
    <source>
        <dbReference type="ARBA" id="ARBA00023274"/>
    </source>
</evidence>
<dbReference type="GO" id="GO:0005840">
    <property type="term" value="C:ribosome"/>
    <property type="evidence" value="ECO:0007669"/>
    <property type="project" value="UniProtKB-KW"/>
</dbReference>
<evidence type="ECO:0000256" key="2">
    <source>
        <dbReference type="ARBA" id="ARBA00022980"/>
    </source>
</evidence>
<dbReference type="GO" id="GO:0006412">
    <property type="term" value="P:translation"/>
    <property type="evidence" value="ECO:0007669"/>
    <property type="project" value="UniProtKB-UniRule"/>
</dbReference>
<evidence type="ECO:0000256" key="4">
    <source>
        <dbReference type="ARBA" id="ARBA00035244"/>
    </source>
</evidence>
<evidence type="ECO:0000313" key="8">
    <source>
        <dbReference type="Proteomes" id="UP000263619"/>
    </source>
</evidence>
<gene>
    <name evidence="5 7" type="primary">rplD</name>
    <name evidence="7" type="ORF">STAT_401</name>
</gene>
<protein>
    <recommendedName>
        <fullName evidence="4 5">Large ribosomal subunit protein uL4</fullName>
    </recommendedName>
</protein>
<keyword evidence="3 5" id="KW-0687">Ribonucleoprotein</keyword>
<dbReference type="Pfam" id="PF00573">
    <property type="entry name" value="Ribosomal_L4"/>
    <property type="match status" value="1"/>
</dbReference>
<keyword evidence="5" id="KW-0694">RNA-binding</keyword>
<evidence type="ECO:0000313" key="7">
    <source>
        <dbReference type="EMBL" id="BBA17319.1"/>
    </source>
</evidence>
<keyword evidence="8" id="KW-1185">Reference proteome</keyword>
<reference evidence="7 8" key="1">
    <citation type="submission" date="2014-06" db="EMBL/GenBank/DDBJ databases">
        <title>Genome sequence of the intracellular symbiont Blattabacterium cuenoti, strain STAT from the wood feeding cockroach Salganea taiwanensis taiwanensis.</title>
        <authorList>
            <person name="Kinjo Y."/>
            <person name="Ohkuma M."/>
            <person name="Tokuda G."/>
        </authorList>
    </citation>
    <scope>NUCLEOTIDE SEQUENCE [LARGE SCALE GENOMIC DNA]</scope>
    <source>
        <strain evidence="7 8">STAT</strain>
    </source>
</reference>
<organism evidence="7 8">
    <name type="scientific">Blattabacterium cuenoti STAT</name>
    <dbReference type="NCBI Taxonomy" id="1457030"/>
    <lineage>
        <taxon>Bacteria</taxon>
        <taxon>Pseudomonadati</taxon>
        <taxon>Bacteroidota</taxon>
        <taxon>Flavobacteriia</taxon>
        <taxon>Flavobacteriales</taxon>
        <taxon>Blattabacteriaceae</taxon>
        <taxon>Blattabacterium</taxon>
    </lineage>
</organism>
<dbReference type="GO" id="GO:0003735">
    <property type="term" value="F:structural constituent of ribosome"/>
    <property type="evidence" value="ECO:0007669"/>
    <property type="project" value="InterPro"/>
</dbReference>
<dbReference type="Gene3D" id="3.40.1370.10">
    <property type="match status" value="1"/>
</dbReference>
<evidence type="ECO:0000256" key="1">
    <source>
        <dbReference type="ARBA" id="ARBA00010528"/>
    </source>
</evidence>
<evidence type="ECO:0000256" key="5">
    <source>
        <dbReference type="HAMAP-Rule" id="MF_01328"/>
    </source>
</evidence>
<dbReference type="InterPro" id="IPR002136">
    <property type="entry name" value="Ribosomal_uL4"/>
</dbReference>
<dbReference type="Proteomes" id="UP000263619">
    <property type="component" value="Chromosome"/>
</dbReference>